<evidence type="ECO:0000256" key="4">
    <source>
        <dbReference type="ARBA" id="ARBA00022989"/>
    </source>
</evidence>
<sequence>MLTRFLINRSYAKLWAAGVVSWVGDHVFDVTVILWISTVLAADQPWAPAAVSGVLAAVVVPTILISPIAGVYVDRWDNRRTMLVSDLLRMGLVGALALLPFLPDGTVPLGVTLAVIYATVFVSTAISRFFTPARFAVVADVVEPEHRAKASGIGQASMAIAGIVGPPLAAPLLFGVGVGWALVINAASFFVSFLFLYGVRTPAPEAGRAVPQRPGVWSELRAGLAVVGSSRVLVALLVSAMVANFGAYLMNTLNVFFVTDNLGASAELYGFLGTAFGVGAVAGAALSGAVGQRLGLARTYWVGLIATGVLMALYARSTTFAAGLLLLLLLALPLAAMNTVVAPIVMRSVPRDLLGRVFGLVQPAIQLMSVVSIGAAGWLSSSLLRDLDADVAGVRFGTYDTIFLGAGILIAICGTYAWLALRGSDAPAEVRTEAEPNRVGA</sequence>
<feature type="transmembrane region" description="Helical" evidence="6">
    <location>
        <begin position="109"/>
        <end position="131"/>
    </location>
</feature>
<keyword evidence="9" id="KW-1185">Reference proteome</keyword>
<dbReference type="PROSITE" id="PS50850">
    <property type="entry name" value="MFS"/>
    <property type="match status" value="1"/>
</dbReference>
<comment type="subcellular location">
    <subcellularLocation>
        <location evidence="1">Cell membrane</location>
        <topology evidence="1">Multi-pass membrane protein</topology>
    </subcellularLocation>
</comment>
<accession>A0ABV6M5L3</accession>
<dbReference type="RefSeq" id="WP_377252846.1">
    <property type="nucleotide sequence ID" value="NZ_JBHLUH010000039.1"/>
</dbReference>
<feature type="transmembrane region" description="Helical" evidence="6">
    <location>
        <begin position="220"/>
        <end position="248"/>
    </location>
</feature>
<dbReference type="InterPro" id="IPR020846">
    <property type="entry name" value="MFS_dom"/>
</dbReference>
<organism evidence="8 9">
    <name type="scientific">Phytohabitans kaempferiae</name>
    <dbReference type="NCBI Taxonomy" id="1620943"/>
    <lineage>
        <taxon>Bacteria</taxon>
        <taxon>Bacillati</taxon>
        <taxon>Actinomycetota</taxon>
        <taxon>Actinomycetes</taxon>
        <taxon>Micromonosporales</taxon>
        <taxon>Micromonosporaceae</taxon>
    </lineage>
</organism>
<evidence type="ECO:0000256" key="5">
    <source>
        <dbReference type="ARBA" id="ARBA00023136"/>
    </source>
</evidence>
<evidence type="ECO:0000259" key="7">
    <source>
        <dbReference type="PROSITE" id="PS50850"/>
    </source>
</evidence>
<evidence type="ECO:0000313" key="9">
    <source>
        <dbReference type="Proteomes" id="UP001589867"/>
    </source>
</evidence>
<feature type="transmembrane region" description="Helical" evidence="6">
    <location>
        <begin position="152"/>
        <end position="174"/>
    </location>
</feature>
<dbReference type="PANTHER" id="PTHR23513:SF6">
    <property type="entry name" value="MAJOR FACILITATOR SUPERFAMILY ASSOCIATED DOMAIN-CONTAINING PROTEIN"/>
    <property type="match status" value="1"/>
</dbReference>
<comment type="caution">
    <text evidence="8">The sequence shown here is derived from an EMBL/GenBank/DDBJ whole genome shotgun (WGS) entry which is preliminary data.</text>
</comment>
<feature type="transmembrane region" description="Helical" evidence="6">
    <location>
        <begin position="321"/>
        <end position="345"/>
    </location>
</feature>
<protein>
    <submittedName>
        <fullName evidence="8">MFS transporter</fullName>
    </submittedName>
</protein>
<dbReference type="Proteomes" id="UP001589867">
    <property type="component" value="Unassembled WGS sequence"/>
</dbReference>
<dbReference type="CDD" id="cd06173">
    <property type="entry name" value="MFS_MefA_like"/>
    <property type="match status" value="1"/>
</dbReference>
<keyword evidence="3 6" id="KW-0812">Transmembrane</keyword>
<feature type="transmembrane region" description="Helical" evidence="6">
    <location>
        <begin position="268"/>
        <end position="287"/>
    </location>
</feature>
<evidence type="ECO:0000256" key="6">
    <source>
        <dbReference type="SAM" id="Phobius"/>
    </source>
</evidence>
<evidence type="ECO:0000256" key="1">
    <source>
        <dbReference type="ARBA" id="ARBA00004651"/>
    </source>
</evidence>
<feature type="transmembrane region" description="Helical" evidence="6">
    <location>
        <begin position="49"/>
        <end position="71"/>
    </location>
</feature>
<dbReference type="PANTHER" id="PTHR23513">
    <property type="entry name" value="INTEGRAL MEMBRANE EFFLUX PROTEIN-RELATED"/>
    <property type="match status" value="1"/>
</dbReference>
<proteinExistence type="predicted"/>
<feature type="transmembrane region" description="Helical" evidence="6">
    <location>
        <begin position="357"/>
        <end position="381"/>
    </location>
</feature>
<dbReference type="InterPro" id="IPR011701">
    <property type="entry name" value="MFS"/>
</dbReference>
<name>A0ABV6M5L3_9ACTN</name>
<keyword evidence="5 6" id="KW-0472">Membrane</keyword>
<evidence type="ECO:0000256" key="3">
    <source>
        <dbReference type="ARBA" id="ARBA00022692"/>
    </source>
</evidence>
<keyword evidence="2" id="KW-1003">Cell membrane</keyword>
<feature type="transmembrane region" description="Helical" evidence="6">
    <location>
        <begin position="180"/>
        <end position="199"/>
    </location>
</feature>
<feature type="transmembrane region" description="Helical" evidence="6">
    <location>
        <begin position="299"/>
        <end position="315"/>
    </location>
</feature>
<dbReference type="InterPro" id="IPR036259">
    <property type="entry name" value="MFS_trans_sf"/>
</dbReference>
<feature type="transmembrane region" description="Helical" evidence="6">
    <location>
        <begin position="83"/>
        <end position="103"/>
    </location>
</feature>
<dbReference type="Pfam" id="PF07690">
    <property type="entry name" value="MFS_1"/>
    <property type="match status" value="1"/>
</dbReference>
<dbReference type="EMBL" id="JBHLUH010000039">
    <property type="protein sequence ID" value="MFC0529784.1"/>
    <property type="molecule type" value="Genomic_DNA"/>
</dbReference>
<dbReference type="InterPro" id="IPR001958">
    <property type="entry name" value="Tet-R_TetA/multi-R_MdtG-like"/>
</dbReference>
<gene>
    <name evidence="8" type="ORF">ACFFIA_19175</name>
</gene>
<dbReference type="SUPFAM" id="SSF103473">
    <property type="entry name" value="MFS general substrate transporter"/>
    <property type="match status" value="1"/>
</dbReference>
<reference evidence="8 9" key="1">
    <citation type="submission" date="2024-09" db="EMBL/GenBank/DDBJ databases">
        <authorList>
            <person name="Sun Q."/>
            <person name="Mori K."/>
        </authorList>
    </citation>
    <scope>NUCLEOTIDE SEQUENCE [LARGE SCALE GENOMIC DNA]</scope>
    <source>
        <strain evidence="8 9">TBRC 3947</strain>
    </source>
</reference>
<feature type="transmembrane region" description="Helical" evidence="6">
    <location>
        <begin position="401"/>
        <end position="421"/>
    </location>
</feature>
<dbReference type="Gene3D" id="1.20.1250.20">
    <property type="entry name" value="MFS general substrate transporter like domains"/>
    <property type="match status" value="2"/>
</dbReference>
<dbReference type="PRINTS" id="PR01035">
    <property type="entry name" value="TCRTETA"/>
</dbReference>
<evidence type="ECO:0000256" key="2">
    <source>
        <dbReference type="ARBA" id="ARBA00022475"/>
    </source>
</evidence>
<feature type="transmembrane region" description="Helical" evidence="6">
    <location>
        <begin position="12"/>
        <end position="37"/>
    </location>
</feature>
<feature type="domain" description="Major facilitator superfamily (MFS) profile" evidence="7">
    <location>
        <begin position="1"/>
        <end position="425"/>
    </location>
</feature>
<keyword evidence="4 6" id="KW-1133">Transmembrane helix</keyword>
<evidence type="ECO:0000313" key="8">
    <source>
        <dbReference type="EMBL" id="MFC0529784.1"/>
    </source>
</evidence>